<name>A0A3B1B3J1_9ZZZZ</name>
<proteinExistence type="predicted"/>
<evidence type="ECO:0000313" key="1">
    <source>
        <dbReference type="EMBL" id="VAX12909.1"/>
    </source>
</evidence>
<sequence length="306" mass="34908">MKIRATLVPICIGLLSIVSFPVSAVYFFSDSFESGNMSATNTNGFRWEQNNNTSIVTQNPDEGPVVVYENYPRHVTYPLTMPDGSVRDWHAKNGTHSLRFKYRTGKHWVEQRFDLGKPLRELWIRYWLRVPINFTYGTGSRRNNKFFSIWMDNYEAKGDGSTVWLGMEPYKNTGATLGFTYSDGKYTGSEGYKQHTPFITTADRGRWMQIILHLKVESKDGAKDGIVQTYRRWAGESKFTKLHETLNAPLRVPDSGHDGFNRGYILGWVNAPYAQNTEWLLDDFTISDTSLLATSTPKTPTSVLAQ</sequence>
<reference evidence="1" key="1">
    <citation type="submission" date="2018-06" db="EMBL/GenBank/DDBJ databases">
        <authorList>
            <person name="Zhirakovskaya E."/>
        </authorList>
    </citation>
    <scope>NUCLEOTIDE SEQUENCE</scope>
</reference>
<dbReference type="EMBL" id="UOFZ01000070">
    <property type="protein sequence ID" value="VAX12909.1"/>
    <property type="molecule type" value="Genomic_DNA"/>
</dbReference>
<organism evidence="1">
    <name type="scientific">hydrothermal vent metagenome</name>
    <dbReference type="NCBI Taxonomy" id="652676"/>
    <lineage>
        <taxon>unclassified sequences</taxon>
        <taxon>metagenomes</taxon>
        <taxon>ecological metagenomes</taxon>
    </lineage>
</organism>
<dbReference type="AlphaFoldDB" id="A0A3B1B3J1"/>
<gene>
    <name evidence="1" type="ORF">MNBD_GAMMA24-2766</name>
</gene>
<protein>
    <submittedName>
        <fullName evidence="1">Uncharacterized protein</fullName>
    </submittedName>
</protein>
<dbReference type="Gene3D" id="2.60.120.200">
    <property type="match status" value="1"/>
</dbReference>
<accession>A0A3B1B3J1</accession>